<evidence type="ECO:0000256" key="4">
    <source>
        <dbReference type="HAMAP-Rule" id="MF_00171"/>
    </source>
</evidence>
<dbReference type="GO" id="GO:0160147">
    <property type="term" value="F:tRNA pseudouridine(38-40) synthase activity"/>
    <property type="evidence" value="ECO:0007669"/>
    <property type="project" value="UniProtKB-EC"/>
</dbReference>
<reference evidence="9 10" key="1">
    <citation type="submission" date="2019-09" db="EMBL/GenBank/DDBJ databases">
        <title>Ecophysiology of the spiral-shaped methanotroph Methylospira mobilis as revealed by the complete genome sequence.</title>
        <authorList>
            <person name="Oshkin I.Y."/>
            <person name="Dedysh S.N."/>
            <person name="Miroshnikov K."/>
            <person name="Danilova O.V."/>
            <person name="Hakobyan A."/>
            <person name="Liesack W."/>
        </authorList>
    </citation>
    <scope>NUCLEOTIDE SEQUENCE [LARGE SCALE GENOMIC DNA]</scope>
    <source>
        <strain evidence="9 10">Shm1</strain>
    </source>
</reference>
<evidence type="ECO:0000256" key="3">
    <source>
        <dbReference type="ARBA" id="ARBA00023235"/>
    </source>
</evidence>
<dbReference type="OrthoDB" id="9811823at2"/>
<comment type="function">
    <text evidence="4">Formation of pseudouridine at positions 38, 39 and 40 in the anticodon stem and loop of transfer RNAs.</text>
</comment>
<accession>A0A5Q0BNC9</accession>
<keyword evidence="2 4" id="KW-0819">tRNA processing</keyword>
<dbReference type="SUPFAM" id="SSF55120">
    <property type="entry name" value="Pseudouridine synthase"/>
    <property type="match status" value="1"/>
</dbReference>
<dbReference type="PANTHER" id="PTHR11142">
    <property type="entry name" value="PSEUDOURIDYLATE SYNTHASE"/>
    <property type="match status" value="1"/>
</dbReference>
<feature type="domain" description="Pseudouridine synthase I TruA alpha/beta" evidence="8">
    <location>
        <begin position="139"/>
        <end position="240"/>
    </location>
</feature>
<comment type="caution">
    <text evidence="4">Lacks conserved residue(s) required for the propagation of feature annotation.</text>
</comment>
<evidence type="ECO:0000256" key="2">
    <source>
        <dbReference type="ARBA" id="ARBA00022694"/>
    </source>
</evidence>
<comment type="subunit">
    <text evidence="4">Homodimer.</text>
</comment>
<dbReference type="Pfam" id="PF01416">
    <property type="entry name" value="PseudoU_synth_1"/>
    <property type="match status" value="2"/>
</dbReference>
<dbReference type="InterPro" id="IPR020097">
    <property type="entry name" value="PsdUridine_synth_TruA_a/b_dom"/>
</dbReference>
<dbReference type="FunCoup" id="A0A5Q0BNC9">
    <property type="interactions" value="497"/>
</dbReference>
<keyword evidence="10" id="KW-1185">Reference proteome</keyword>
<dbReference type="InterPro" id="IPR020103">
    <property type="entry name" value="PsdUridine_synth_cat_dom_sf"/>
</dbReference>
<evidence type="ECO:0000256" key="5">
    <source>
        <dbReference type="PIRSR" id="PIRSR001430-1"/>
    </source>
</evidence>
<dbReference type="PIRSF" id="PIRSF001430">
    <property type="entry name" value="tRNA_psdUrid_synth"/>
    <property type="match status" value="1"/>
</dbReference>
<dbReference type="FunFam" id="3.30.70.580:FF:000001">
    <property type="entry name" value="tRNA pseudouridine synthase A"/>
    <property type="match status" value="1"/>
</dbReference>
<protein>
    <recommendedName>
        <fullName evidence="4">tRNA pseudouridine synthase A</fullName>
        <ecNumber evidence="4">5.4.99.12</ecNumber>
    </recommendedName>
    <alternativeName>
        <fullName evidence="4">tRNA pseudouridine(38-40) synthase</fullName>
    </alternativeName>
    <alternativeName>
        <fullName evidence="4">tRNA pseudouridylate synthase I</fullName>
    </alternativeName>
    <alternativeName>
        <fullName evidence="4">tRNA-uridine isomerase I</fullName>
    </alternativeName>
</protein>
<dbReference type="InParanoid" id="A0A5Q0BNC9"/>
<name>A0A5Q0BNC9_9GAMM</name>
<evidence type="ECO:0000259" key="8">
    <source>
        <dbReference type="Pfam" id="PF01416"/>
    </source>
</evidence>
<dbReference type="Proteomes" id="UP000325755">
    <property type="component" value="Chromosome"/>
</dbReference>
<dbReference type="EMBL" id="CP044205">
    <property type="protein sequence ID" value="QFY45099.1"/>
    <property type="molecule type" value="Genomic_DNA"/>
</dbReference>
<dbReference type="AlphaFoldDB" id="A0A5Q0BNC9"/>
<dbReference type="GO" id="GO:0031119">
    <property type="term" value="P:tRNA pseudouridine synthesis"/>
    <property type="evidence" value="ECO:0007669"/>
    <property type="project" value="UniProtKB-UniRule"/>
</dbReference>
<sequence>MGIEYDGHAFAGWQTQHQQRTVQSCLEHAVSRVAAHLVPVVCAGRTDAGVHALEQVVHFDPPLFREQRSWLMGVNANLPDDVRALWVRPVDASFHARTSAIARFYRYAILDRPVRSALLRHQLTWSYRPMDVPAMQAGADHLIGDHDFTSFRAQGCQSRSPRRMLHFIRVTRVGSQIEIDISANAFLHHMVRNIAGVLMAIGSGQREPDWAREVLIARDRNQGGVTAPPDGLYLAGVYYPAVFGIPRHPVFELLPPGVDRYRPGEN</sequence>
<evidence type="ECO:0000313" key="10">
    <source>
        <dbReference type="Proteomes" id="UP000325755"/>
    </source>
</evidence>
<dbReference type="HAMAP" id="MF_00171">
    <property type="entry name" value="TruA"/>
    <property type="match status" value="1"/>
</dbReference>
<evidence type="ECO:0000313" key="9">
    <source>
        <dbReference type="EMBL" id="QFY45099.1"/>
    </source>
</evidence>
<dbReference type="NCBIfam" id="TIGR00071">
    <property type="entry name" value="hisT_truA"/>
    <property type="match status" value="1"/>
</dbReference>
<dbReference type="InterPro" id="IPR001406">
    <property type="entry name" value="PsdUridine_synth_TruA"/>
</dbReference>
<dbReference type="InterPro" id="IPR020095">
    <property type="entry name" value="PsdUridine_synth_TruA_C"/>
</dbReference>
<evidence type="ECO:0000256" key="7">
    <source>
        <dbReference type="RuleBase" id="RU003792"/>
    </source>
</evidence>
<comment type="catalytic activity">
    <reaction evidence="4 7">
        <text>uridine(38/39/40) in tRNA = pseudouridine(38/39/40) in tRNA</text>
        <dbReference type="Rhea" id="RHEA:22376"/>
        <dbReference type="Rhea" id="RHEA-COMP:10085"/>
        <dbReference type="Rhea" id="RHEA-COMP:10087"/>
        <dbReference type="ChEBI" id="CHEBI:65314"/>
        <dbReference type="ChEBI" id="CHEBI:65315"/>
        <dbReference type="EC" id="5.4.99.12"/>
    </reaction>
</comment>
<feature type="active site" description="Nucleophile" evidence="4 5">
    <location>
        <position position="47"/>
    </location>
</feature>
<comment type="similarity">
    <text evidence="1 4 7">Belongs to the tRNA pseudouridine synthase TruA family.</text>
</comment>
<proteinExistence type="inferred from homology"/>
<dbReference type="EC" id="5.4.99.12" evidence="4"/>
<dbReference type="Gene3D" id="3.30.70.660">
    <property type="entry name" value="Pseudouridine synthase I, catalytic domain, C-terminal subdomain"/>
    <property type="match status" value="1"/>
</dbReference>
<organism evidence="9 10">
    <name type="scientific">Candidatus Methylospira mobilis</name>
    <dbReference type="NCBI Taxonomy" id="1808979"/>
    <lineage>
        <taxon>Bacteria</taxon>
        <taxon>Pseudomonadati</taxon>
        <taxon>Pseudomonadota</taxon>
        <taxon>Gammaproteobacteria</taxon>
        <taxon>Methylococcales</taxon>
        <taxon>Methylococcaceae</taxon>
        <taxon>Candidatus Methylospira</taxon>
    </lineage>
</organism>
<feature type="binding site" evidence="4 6">
    <location>
        <position position="105"/>
    </location>
    <ligand>
        <name>substrate</name>
    </ligand>
</feature>
<dbReference type="RefSeq" id="WP_153251054.1">
    <property type="nucleotide sequence ID" value="NZ_CP044205.1"/>
</dbReference>
<dbReference type="GO" id="GO:0003723">
    <property type="term" value="F:RNA binding"/>
    <property type="evidence" value="ECO:0007669"/>
    <property type="project" value="InterPro"/>
</dbReference>
<dbReference type="KEGG" id="mmob:F6R98_12495"/>
<dbReference type="CDD" id="cd02570">
    <property type="entry name" value="PseudoU_synth_EcTruA"/>
    <property type="match status" value="1"/>
</dbReference>
<gene>
    <name evidence="4 9" type="primary">truA</name>
    <name evidence="9" type="ORF">F6R98_12495</name>
</gene>
<dbReference type="Gene3D" id="3.30.70.580">
    <property type="entry name" value="Pseudouridine synthase I, catalytic domain, N-terminal subdomain"/>
    <property type="match status" value="1"/>
</dbReference>
<evidence type="ECO:0000256" key="6">
    <source>
        <dbReference type="PIRSR" id="PIRSR001430-2"/>
    </source>
</evidence>
<dbReference type="InterPro" id="IPR020094">
    <property type="entry name" value="TruA/RsuA/RluB/E/F_N"/>
</dbReference>
<dbReference type="PANTHER" id="PTHR11142:SF0">
    <property type="entry name" value="TRNA PSEUDOURIDINE SYNTHASE-LIKE 1"/>
    <property type="match status" value="1"/>
</dbReference>
<keyword evidence="3 4" id="KW-0413">Isomerase</keyword>
<feature type="domain" description="Pseudouridine synthase I TruA alpha/beta" evidence="8">
    <location>
        <begin position="4"/>
        <end position="97"/>
    </location>
</feature>
<evidence type="ECO:0000256" key="1">
    <source>
        <dbReference type="ARBA" id="ARBA00009375"/>
    </source>
</evidence>